<keyword evidence="2" id="KW-0378">Hydrolase</keyword>
<dbReference type="PANTHER" id="PTHR10655:SF17">
    <property type="entry name" value="LYSOPHOSPHOLIPASE-LIKE PROTEIN 1"/>
    <property type="match status" value="1"/>
</dbReference>
<dbReference type="Proteomes" id="UP000001399">
    <property type="component" value="Chromosome"/>
</dbReference>
<evidence type="ECO:0000313" key="5">
    <source>
        <dbReference type="Proteomes" id="UP000001399"/>
    </source>
</evidence>
<dbReference type="InterPro" id="IPR050565">
    <property type="entry name" value="LYPA1-2/EST-like"/>
</dbReference>
<dbReference type="Gene3D" id="3.40.50.1820">
    <property type="entry name" value="alpha/beta hydrolase"/>
    <property type="match status" value="1"/>
</dbReference>
<evidence type="ECO:0000313" key="4">
    <source>
        <dbReference type="EMBL" id="ADP69592.1"/>
    </source>
</evidence>
<dbReference type="InterPro" id="IPR029058">
    <property type="entry name" value="AB_hydrolase_fold"/>
</dbReference>
<dbReference type="OrthoDB" id="9801763at2"/>
<dbReference type="RefSeq" id="WP_013417999.1">
    <property type="nucleotide sequence ID" value="NC_014664.1"/>
</dbReference>
<dbReference type="HOGENOM" id="CLU_049413_5_2_5"/>
<reference evidence="5" key="1">
    <citation type="journal article" date="2011" name="J. Bacteriol.">
        <title>Genome sequences of eight morphologically diverse alphaproteobacteria.</title>
        <authorList>
            <consortium name="US DOE Joint Genome Institute"/>
            <person name="Brown P.J."/>
            <person name="Kysela D.T."/>
            <person name="Buechlein A."/>
            <person name="Hemmerich C."/>
            <person name="Brun Y.V."/>
        </authorList>
    </citation>
    <scope>NUCLEOTIDE SEQUENCE [LARGE SCALE GENOMIC DNA]</scope>
    <source>
        <strain evidence="5">ATCC 17100 / ATH 3.1.1 / DSM 162 / LMG 4299</strain>
    </source>
</reference>
<organism evidence="4 5">
    <name type="scientific">Rhodomicrobium vannielii (strain ATCC 17100 / DSM 162 / LMG 4299 / NCIMB 10020 / ATH 3.1.1)</name>
    <dbReference type="NCBI Taxonomy" id="648757"/>
    <lineage>
        <taxon>Bacteria</taxon>
        <taxon>Pseudomonadati</taxon>
        <taxon>Pseudomonadota</taxon>
        <taxon>Alphaproteobacteria</taxon>
        <taxon>Hyphomicrobiales</taxon>
        <taxon>Hyphomicrobiaceae</taxon>
        <taxon>Rhodomicrobium</taxon>
    </lineage>
</organism>
<sequence length="219" mass="22956">MPALLDGPRLAPASGGEAKQLVIFLHGYGADGNDLIGLGREWAPLLPDTAFVSPDAPETIPGYFGGRQWFSLSTRSEREWEEGVLSAEPALAAFIEDEARKAGLPLSKVALVGFSQGTMMALQTGLRLPEPVAGIVAFSGHLAGATRLESEIKAKPPVLLLHGSADEVIPVAAIHLARETLAAVGVPVQWQIRPGLGHGIDGQGLLAAGRFLRACFGLD</sequence>
<gene>
    <name evidence="4" type="ordered locus">Rvan_0303</name>
</gene>
<accession>E3I727</accession>
<evidence type="ECO:0000259" key="3">
    <source>
        <dbReference type="Pfam" id="PF02230"/>
    </source>
</evidence>
<protein>
    <submittedName>
        <fullName evidence="4">Phospholipase/Carboxylesterase</fullName>
    </submittedName>
</protein>
<dbReference type="SUPFAM" id="SSF53474">
    <property type="entry name" value="alpha/beta-Hydrolases"/>
    <property type="match status" value="1"/>
</dbReference>
<comment type="similarity">
    <text evidence="1">Belongs to the AB hydrolase superfamily. AB hydrolase 2 family.</text>
</comment>
<dbReference type="PANTHER" id="PTHR10655">
    <property type="entry name" value="LYSOPHOSPHOLIPASE-RELATED"/>
    <property type="match status" value="1"/>
</dbReference>
<feature type="domain" description="Phospholipase/carboxylesterase/thioesterase" evidence="3">
    <location>
        <begin position="15"/>
        <end position="215"/>
    </location>
</feature>
<dbReference type="EMBL" id="CP002292">
    <property type="protein sequence ID" value="ADP69592.1"/>
    <property type="molecule type" value="Genomic_DNA"/>
</dbReference>
<keyword evidence="5" id="KW-1185">Reference proteome</keyword>
<proteinExistence type="inferred from homology"/>
<dbReference type="Pfam" id="PF02230">
    <property type="entry name" value="Abhydrolase_2"/>
    <property type="match status" value="1"/>
</dbReference>
<dbReference type="GO" id="GO:0016787">
    <property type="term" value="F:hydrolase activity"/>
    <property type="evidence" value="ECO:0007669"/>
    <property type="project" value="UniProtKB-KW"/>
</dbReference>
<dbReference type="STRING" id="648757.Rvan_0303"/>
<dbReference type="InterPro" id="IPR003140">
    <property type="entry name" value="PLipase/COase/thioEstase"/>
</dbReference>
<name>E3I727_RHOVT</name>
<evidence type="ECO:0000256" key="2">
    <source>
        <dbReference type="ARBA" id="ARBA00022801"/>
    </source>
</evidence>
<dbReference type="eggNOG" id="COG0400">
    <property type="taxonomic scope" value="Bacteria"/>
</dbReference>
<dbReference type="AlphaFoldDB" id="E3I727"/>
<evidence type="ECO:0000256" key="1">
    <source>
        <dbReference type="ARBA" id="ARBA00006499"/>
    </source>
</evidence>
<dbReference type="KEGG" id="rva:Rvan_0303"/>